<dbReference type="AlphaFoldDB" id="A0ABD1CJU9"/>
<evidence type="ECO:0008006" key="4">
    <source>
        <dbReference type="Google" id="ProtNLM"/>
    </source>
</evidence>
<dbReference type="EMBL" id="JBEHCU010011494">
    <property type="protein sequence ID" value="KAL1376661.1"/>
    <property type="molecule type" value="Genomic_DNA"/>
</dbReference>
<keyword evidence="3" id="KW-1185">Reference proteome</keyword>
<evidence type="ECO:0000313" key="3">
    <source>
        <dbReference type="Proteomes" id="UP001562425"/>
    </source>
</evidence>
<protein>
    <recommendedName>
        <fullName evidence="4">Plexus</fullName>
    </recommendedName>
</protein>
<sequence>MTLVRYVPESQRKYQIRKRQPTQERAATFVCYTCGFDTPSSQLRLVYCCPNAEREPYFPFIKTMKAPANASPISPQGMVQICSTCNKKNHHLSEGGTVSNVEERYPSPTKMTPSVINEVVRFKPYESASAPSGPLRDQKDFRRDSRPNTPPHSQGPVENGHVFSCYICKNNFPAQSMEWLSTSAEHMNSHAMHFPCLKGSNDQGPGRVLACKVCVNNLTVQWETMDADRVPLEHRKYIIPSPTPNAVSPSGGGGGGGGGVPGQHRAPIALATPPTTPAGSSVASTSVYCFVCGLHSELSFARLLYANKEGSRPYFPFLSKHKSPPNAEQLREDSSALVCTFCYHSLLNQWRKYDAQNTVPPGSREYNFHDYCCRLRADQRPTGSGAGVAQFREYPFVARTGKATDQAAGERRLRSGPSGLLRRAEATMVEYDRVGSEDRVVETTWVAPPLEDSGQSAARLAEWERTYCVLVCAASDACEGGAT</sequence>
<accession>A0ABD1CJU9</accession>
<organism evidence="2 3">
    <name type="scientific">Culex pipiens pipiens</name>
    <name type="common">Northern house mosquito</name>
    <dbReference type="NCBI Taxonomy" id="38569"/>
    <lineage>
        <taxon>Eukaryota</taxon>
        <taxon>Metazoa</taxon>
        <taxon>Ecdysozoa</taxon>
        <taxon>Arthropoda</taxon>
        <taxon>Hexapoda</taxon>
        <taxon>Insecta</taxon>
        <taxon>Pterygota</taxon>
        <taxon>Neoptera</taxon>
        <taxon>Endopterygota</taxon>
        <taxon>Diptera</taxon>
        <taxon>Nematocera</taxon>
        <taxon>Culicoidea</taxon>
        <taxon>Culicidae</taxon>
        <taxon>Culicinae</taxon>
        <taxon>Culicini</taxon>
        <taxon>Culex</taxon>
        <taxon>Culex</taxon>
    </lineage>
</organism>
<dbReference type="Proteomes" id="UP001562425">
    <property type="component" value="Unassembled WGS sequence"/>
</dbReference>
<evidence type="ECO:0000313" key="2">
    <source>
        <dbReference type="EMBL" id="KAL1376661.1"/>
    </source>
</evidence>
<name>A0ABD1CJU9_CULPP</name>
<feature type="compositionally biased region" description="Gly residues" evidence="1">
    <location>
        <begin position="250"/>
        <end position="261"/>
    </location>
</feature>
<feature type="region of interest" description="Disordered" evidence="1">
    <location>
        <begin position="241"/>
        <end position="267"/>
    </location>
</feature>
<comment type="caution">
    <text evidence="2">The sequence shown here is derived from an EMBL/GenBank/DDBJ whole genome shotgun (WGS) entry which is preliminary data.</text>
</comment>
<evidence type="ECO:0000256" key="1">
    <source>
        <dbReference type="SAM" id="MobiDB-lite"/>
    </source>
</evidence>
<proteinExistence type="predicted"/>
<feature type="region of interest" description="Disordered" evidence="1">
    <location>
        <begin position="127"/>
        <end position="157"/>
    </location>
</feature>
<dbReference type="PANTHER" id="PTHR40240:SF1">
    <property type="entry name" value="PLEXUS, ISOFORM A"/>
    <property type="match status" value="1"/>
</dbReference>
<feature type="compositionally biased region" description="Basic and acidic residues" evidence="1">
    <location>
        <begin position="136"/>
        <end position="146"/>
    </location>
</feature>
<dbReference type="PANTHER" id="PTHR40240">
    <property type="entry name" value="PLEXUS, ISOFORM A"/>
    <property type="match status" value="1"/>
</dbReference>
<gene>
    <name evidence="2" type="ORF">pipiens_016770</name>
</gene>
<reference evidence="2 3" key="1">
    <citation type="submission" date="2024-05" db="EMBL/GenBank/DDBJ databases">
        <title>Culex pipiens pipiens assembly and annotation.</title>
        <authorList>
            <person name="Alout H."/>
            <person name="Durand T."/>
        </authorList>
    </citation>
    <scope>NUCLEOTIDE SEQUENCE [LARGE SCALE GENOMIC DNA]</scope>
    <source>
        <strain evidence="2">HA-2024</strain>
        <tissue evidence="2">Whole body</tissue>
    </source>
</reference>